<organism evidence="1 2">
    <name type="scientific">Clostridium bovifaecis</name>
    <dbReference type="NCBI Taxonomy" id="2184719"/>
    <lineage>
        <taxon>Bacteria</taxon>
        <taxon>Bacillati</taxon>
        <taxon>Bacillota</taxon>
        <taxon>Clostridia</taxon>
        <taxon>Eubacteriales</taxon>
        <taxon>Clostridiaceae</taxon>
        <taxon>Clostridium</taxon>
    </lineage>
</organism>
<gene>
    <name evidence="1" type="ORF">GOM49_04070</name>
</gene>
<evidence type="ECO:0000313" key="2">
    <source>
        <dbReference type="Proteomes" id="UP000422764"/>
    </source>
</evidence>
<protein>
    <submittedName>
        <fullName evidence="1">Uncharacterized protein</fullName>
    </submittedName>
</protein>
<sequence length="164" mass="18766">MKKNYNIKKTISIKKFISEFGEDFSKHMKQRLLELEVRSVLTRKEEINHLDLKHVEHIQYACNPSSDSDKSEKEYTYGQLIVVDGTLYFSESCIESDTVMESPVVENIFNSLSSSGMIIDSDIRAKQVDDTNIDYVVDSLLDACPPVSQKYIDIVQGMISRSTR</sequence>
<dbReference type="EMBL" id="CP046522">
    <property type="protein sequence ID" value="QGU94389.1"/>
    <property type="molecule type" value="Genomic_DNA"/>
</dbReference>
<dbReference type="AlphaFoldDB" id="A0A6I6EL32"/>
<name>A0A6I6EL32_9CLOT</name>
<dbReference type="Proteomes" id="UP000422764">
    <property type="component" value="Chromosome"/>
</dbReference>
<keyword evidence="2" id="KW-1185">Reference proteome</keyword>
<proteinExistence type="predicted"/>
<accession>A0A6I6EL32</accession>
<reference evidence="1 2" key="1">
    <citation type="submission" date="2019-12" db="EMBL/GenBank/DDBJ databases">
        <title>Genome sequenceing of Clostridium bovifaecis.</title>
        <authorList>
            <person name="Yao Y."/>
        </authorList>
    </citation>
    <scope>NUCLEOTIDE SEQUENCE [LARGE SCALE GENOMIC DNA]</scope>
    <source>
        <strain evidence="1 2">BXX</strain>
    </source>
</reference>
<evidence type="ECO:0000313" key="1">
    <source>
        <dbReference type="EMBL" id="QGU94389.1"/>
    </source>
</evidence>